<evidence type="ECO:0000313" key="2">
    <source>
        <dbReference type="Proteomes" id="UP001236657"/>
    </source>
</evidence>
<keyword evidence="2" id="KW-1185">Reference proteome</keyword>
<gene>
    <name evidence="1" type="ORF">RCF98_02000</name>
</gene>
<reference evidence="1 2" key="1">
    <citation type="submission" date="2023-08" db="EMBL/GenBank/DDBJ databases">
        <title>New molecular markers tilS and rpoB for phylogenetic and monitoring studies of the genus Thiothrix biodiversity.</title>
        <authorList>
            <person name="Ravin N.V."/>
            <person name="Smolyakov D."/>
            <person name="Markov N.D."/>
            <person name="Beletsky A.V."/>
            <person name="Mardanov A.V."/>
            <person name="Rudenko T.S."/>
            <person name="Grabovich M.Y."/>
        </authorList>
    </citation>
    <scope>NUCLEOTIDE SEQUENCE [LARGE SCALE GENOMIC DNA]</scope>
    <source>
        <strain evidence="1 2">MK1</strain>
    </source>
</reference>
<protein>
    <submittedName>
        <fullName evidence="1">Uncharacterized protein</fullName>
    </submittedName>
</protein>
<dbReference type="EMBL" id="CP133218">
    <property type="protein sequence ID" value="WML91138.1"/>
    <property type="molecule type" value="Genomic_DNA"/>
</dbReference>
<evidence type="ECO:0000313" key="1">
    <source>
        <dbReference type="EMBL" id="WML91138.1"/>
    </source>
</evidence>
<proteinExistence type="predicted"/>
<dbReference type="Proteomes" id="UP001236657">
    <property type="component" value="Chromosome"/>
</dbReference>
<dbReference type="RefSeq" id="WP_308895823.1">
    <property type="nucleotide sequence ID" value="NZ_CP133218.1"/>
</dbReference>
<sequence>MNEKTLRNNDVTVVTAVTLAWLQKKPFINKGVTVVTAVTGKNNNVGKAFSYNGGYSKVINLCEYRRRRVG</sequence>
<accession>A0ABY9MRI9</accession>
<name>A0ABY9MRI9_9GAMM</name>
<organism evidence="1 2">
    <name type="scientific">Thiothrix lacustris</name>
    <dbReference type="NCBI Taxonomy" id="525917"/>
    <lineage>
        <taxon>Bacteria</taxon>
        <taxon>Pseudomonadati</taxon>
        <taxon>Pseudomonadota</taxon>
        <taxon>Gammaproteobacteria</taxon>
        <taxon>Thiotrichales</taxon>
        <taxon>Thiotrichaceae</taxon>
        <taxon>Thiothrix</taxon>
    </lineage>
</organism>